<evidence type="ECO:0000313" key="1">
    <source>
        <dbReference type="EMBL" id="GGA54092.1"/>
    </source>
</evidence>
<sequence length="117" mass="13086">MSKVTGVALIARSPAVVGFADEKALIVSDPIAEIQQWLSKHHHGASLVEVADHAGGSKHPQYECRLAGVNYMSEDEFAKFVMSRRWNRPESVVLTLQPKERDTRVFRPAFIEGAWRA</sequence>
<dbReference type="RefSeq" id="WP_188448101.1">
    <property type="nucleotide sequence ID" value="NZ_BMDW01000016.1"/>
</dbReference>
<keyword evidence="2" id="KW-1185">Reference proteome</keyword>
<proteinExistence type="predicted"/>
<protein>
    <submittedName>
        <fullName evidence="1">Uncharacterized protein</fullName>
    </submittedName>
</protein>
<dbReference type="Proteomes" id="UP000618591">
    <property type="component" value="Unassembled WGS sequence"/>
</dbReference>
<dbReference type="EMBL" id="BMDW01000016">
    <property type="protein sequence ID" value="GGA54092.1"/>
    <property type="molecule type" value="Genomic_DNA"/>
</dbReference>
<reference evidence="2" key="1">
    <citation type="journal article" date="2019" name="Int. J. Syst. Evol. Microbiol.">
        <title>The Global Catalogue of Microorganisms (GCM) 10K type strain sequencing project: providing services to taxonomists for standard genome sequencing and annotation.</title>
        <authorList>
            <consortium name="The Broad Institute Genomics Platform"/>
            <consortium name="The Broad Institute Genome Sequencing Center for Infectious Disease"/>
            <person name="Wu L."/>
            <person name="Ma J."/>
        </authorList>
    </citation>
    <scope>NUCLEOTIDE SEQUENCE [LARGE SCALE GENOMIC DNA]</scope>
    <source>
        <strain evidence="2">CGMCC 1.10106</strain>
    </source>
</reference>
<comment type="caution">
    <text evidence="1">The sequence shown here is derived from an EMBL/GenBank/DDBJ whole genome shotgun (WGS) entry which is preliminary data.</text>
</comment>
<gene>
    <name evidence="1" type="ORF">GCM10011395_25630</name>
</gene>
<organism evidence="1 2">
    <name type="scientific">Sphingomonas psychrolutea</name>
    <dbReference type="NCBI Taxonomy" id="1259676"/>
    <lineage>
        <taxon>Bacteria</taxon>
        <taxon>Pseudomonadati</taxon>
        <taxon>Pseudomonadota</taxon>
        <taxon>Alphaproteobacteria</taxon>
        <taxon>Sphingomonadales</taxon>
        <taxon>Sphingomonadaceae</taxon>
        <taxon>Sphingomonas</taxon>
    </lineage>
</organism>
<evidence type="ECO:0000313" key="2">
    <source>
        <dbReference type="Proteomes" id="UP000618591"/>
    </source>
</evidence>
<name>A0ABQ1GZZ1_9SPHN</name>
<accession>A0ABQ1GZZ1</accession>